<dbReference type="EMBL" id="KI925461">
    <property type="protein sequence ID" value="ETW78808.1"/>
    <property type="molecule type" value="Genomic_DNA"/>
</dbReference>
<evidence type="ECO:0000256" key="1">
    <source>
        <dbReference type="SAM" id="MobiDB-lite"/>
    </source>
</evidence>
<feature type="region of interest" description="Disordered" evidence="1">
    <location>
        <begin position="1"/>
        <end position="84"/>
    </location>
</feature>
<dbReference type="AlphaFoldDB" id="W4JZ19"/>
<dbReference type="Proteomes" id="UP000030671">
    <property type="component" value="Unassembled WGS sequence"/>
</dbReference>
<evidence type="ECO:0000313" key="2">
    <source>
        <dbReference type="EMBL" id="ETW78808.1"/>
    </source>
</evidence>
<dbReference type="InParanoid" id="W4JZ19"/>
<feature type="compositionally biased region" description="Basic and acidic residues" evidence="1">
    <location>
        <begin position="1"/>
        <end position="12"/>
    </location>
</feature>
<dbReference type="RefSeq" id="XP_009549111.1">
    <property type="nucleotide sequence ID" value="XM_009550816.1"/>
</dbReference>
<dbReference type="KEGG" id="hir:HETIRDRAFT_453383"/>
<dbReference type="GeneID" id="20676373"/>
<protein>
    <submittedName>
        <fullName evidence="2">Uncharacterized protein</fullName>
    </submittedName>
</protein>
<proteinExistence type="predicted"/>
<evidence type="ECO:0000313" key="3">
    <source>
        <dbReference type="Proteomes" id="UP000030671"/>
    </source>
</evidence>
<accession>W4JZ19</accession>
<name>W4JZ19_HETIT</name>
<feature type="compositionally biased region" description="Low complexity" evidence="1">
    <location>
        <begin position="42"/>
        <end position="60"/>
    </location>
</feature>
<dbReference type="HOGENOM" id="CLU_1434609_0_0_1"/>
<keyword evidence="3" id="KW-1185">Reference proteome</keyword>
<feature type="compositionally biased region" description="Polar residues" evidence="1">
    <location>
        <begin position="61"/>
        <end position="78"/>
    </location>
</feature>
<gene>
    <name evidence="2" type="ORF">HETIRDRAFT_453383</name>
</gene>
<organism evidence="2 3">
    <name type="scientific">Heterobasidion irregulare (strain TC 32-1)</name>
    <dbReference type="NCBI Taxonomy" id="747525"/>
    <lineage>
        <taxon>Eukaryota</taxon>
        <taxon>Fungi</taxon>
        <taxon>Dikarya</taxon>
        <taxon>Basidiomycota</taxon>
        <taxon>Agaricomycotina</taxon>
        <taxon>Agaricomycetes</taxon>
        <taxon>Russulales</taxon>
        <taxon>Bondarzewiaceae</taxon>
        <taxon>Heterobasidion</taxon>
        <taxon>Heterobasidion annosum species complex</taxon>
    </lineage>
</organism>
<sequence length="189" mass="21176">MSDKPPPHEIRHALPSTQQTPVHASHSRPILFALLKPRRTRLTSSPSTTPARRTTPCPTTLGATLSDSNLSHTINSRTPRSRHRPIQTGTLQYQSLDSSFESTRDRFEDARYLPRLSTIKERNFPRRPPPMDLIRSISASLSCASSSSTDAQTPSFLGWLRLRHPGGYTETLARLALCLLGYRPIEQLP</sequence>
<reference evidence="2 3" key="1">
    <citation type="journal article" date="2012" name="New Phytol.">
        <title>Insight into trade-off between wood decay and parasitism from the genome of a fungal forest pathogen.</title>
        <authorList>
            <person name="Olson A."/>
            <person name="Aerts A."/>
            <person name="Asiegbu F."/>
            <person name="Belbahri L."/>
            <person name="Bouzid O."/>
            <person name="Broberg A."/>
            <person name="Canback B."/>
            <person name="Coutinho P.M."/>
            <person name="Cullen D."/>
            <person name="Dalman K."/>
            <person name="Deflorio G."/>
            <person name="van Diepen L.T."/>
            <person name="Dunand C."/>
            <person name="Duplessis S."/>
            <person name="Durling M."/>
            <person name="Gonthier P."/>
            <person name="Grimwood J."/>
            <person name="Fossdal C.G."/>
            <person name="Hansson D."/>
            <person name="Henrissat B."/>
            <person name="Hietala A."/>
            <person name="Himmelstrand K."/>
            <person name="Hoffmeister D."/>
            <person name="Hogberg N."/>
            <person name="James T.Y."/>
            <person name="Karlsson M."/>
            <person name="Kohler A."/>
            <person name="Kues U."/>
            <person name="Lee Y.H."/>
            <person name="Lin Y.C."/>
            <person name="Lind M."/>
            <person name="Lindquist E."/>
            <person name="Lombard V."/>
            <person name="Lucas S."/>
            <person name="Lunden K."/>
            <person name="Morin E."/>
            <person name="Murat C."/>
            <person name="Park J."/>
            <person name="Raffaello T."/>
            <person name="Rouze P."/>
            <person name="Salamov A."/>
            <person name="Schmutz J."/>
            <person name="Solheim H."/>
            <person name="Stahlberg J."/>
            <person name="Velez H."/>
            <person name="de Vries R.P."/>
            <person name="Wiebenga A."/>
            <person name="Woodward S."/>
            <person name="Yakovlev I."/>
            <person name="Garbelotto M."/>
            <person name="Martin F."/>
            <person name="Grigoriev I.V."/>
            <person name="Stenlid J."/>
        </authorList>
    </citation>
    <scope>NUCLEOTIDE SEQUENCE [LARGE SCALE GENOMIC DNA]</scope>
    <source>
        <strain evidence="2 3">TC 32-1</strain>
    </source>
</reference>